<dbReference type="InterPro" id="IPR027417">
    <property type="entry name" value="P-loop_NTPase"/>
</dbReference>
<dbReference type="Pfam" id="PF00270">
    <property type="entry name" value="DEAD"/>
    <property type="match status" value="1"/>
</dbReference>
<dbReference type="InterPro" id="IPR011545">
    <property type="entry name" value="DEAD/DEAH_box_helicase_dom"/>
</dbReference>
<dbReference type="SUPFAM" id="SSF52540">
    <property type="entry name" value="P-loop containing nucleoside triphosphate hydrolases"/>
    <property type="match status" value="1"/>
</dbReference>
<name>A0ABD1LSY2_9FABA</name>
<gene>
    <name evidence="2" type="ORF">Fmac_025695</name>
</gene>
<keyword evidence="3" id="KW-1185">Reference proteome</keyword>
<proteinExistence type="predicted"/>
<comment type="caution">
    <text evidence="2">The sequence shown here is derived from an EMBL/GenBank/DDBJ whole genome shotgun (WGS) entry which is preliminary data.</text>
</comment>
<evidence type="ECO:0000313" key="2">
    <source>
        <dbReference type="EMBL" id="KAL2326637.1"/>
    </source>
</evidence>
<sequence length="115" mass="12865">MCRCHIVQCLVYALGIYELILSLTNLLTLHCFNAATYITQIIELKSSKDCASLDNKQSHALIGLMIGTPFEILQYIEEGSVVYAEIRYLVLDEVDCMLGSGLDPEILKILRPLNS</sequence>
<organism evidence="2 3">
    <name type="scientific">Flemingia macrophylla</name>
    <dbReference type="NCBI Taxonomy" id="520843"/>
    <lineage>
        <taxon>Eukaryota</taxon>
        <taxon>Viridiplantae</taxon>
        <taxon>Streptophyta</taxon>
        <taxon>Embryophyta</taxon>
        <taxon>Tracheophyta</taxon>
        <taxon>Spermatophyta</taxon>
        <taxon>Magnoliopsida</taxon>
        <taxon>eudicotyledons</taxon>
        <taxon>Gunneridae</taxon>
        <taxon>Pentapetalae</taxon>
        <taxon>rosids</taxon>
        <taxon>fabids</taxon>
        <taxon>Fabales</taxon>
        <taxon>Fabaceae</taxon>
        <taxon>Papilionoideae</taxon>
        <taxon>50 kb inversion clade</taxon>
        <taxon>NPAAA clade</taxon>
        <taxon>indigoferoid/millettioid clade</taxon>
        <taxon>Phaseoleae</taxon>
        <taxon>Flemingia</taxon>
    </lineage>
</organism>
<dbReference type="EMBL" id="JBGMDY010000008">
    <property type="protein sequence ID" value="KAL2326637.1"/>
    <property type="molecule type" value="Genomic_DNA"/>
</dbReference>
<dbReference type="Gene3D" id="3.40.50.300">
    <property type="entry name" value="P-loop containing nucleotide triphosphate hydrolases"/>
    <property type="match status" value="1"/>
</dbReference>
<feature type="domain" description="DEAD/DEAH-box helicase" evidence="1">
    <location>
        <begin position="23"/>
        <end position="113"/>
    </location>
</feature>
<dbReference type="AlphaFoldDB" id="A0ABD1LSY2"/>
<accession>A0ABD1LSY2</accession>
<evidence type="ECO:0000259" key="1">
    <source>
        <dbReference type="Pfam" id="PF00270"/>
    </source>
</evidence>
<evidence type="ECO:0000313" key="3">
    <source>
        <dbReference type="Proteomes" id="UP001603857"/>
    </source>
</evidence>
<reference evidence="2 3" key="1">
    <citation type="submission" date="2024-08" db="EMBL/GenBank/DDBJ databases">
        <title>Insights into the chromosomal genome structure of Flemingia macrophylla.</title>
        <authorList>
            <person name="Ding Y."/>
            <person name="Zhao Y."/>
            <person name="Bi W."/>
            <person name="Wu M."/>
            <person name="Zhao G."/>
            <person name="Gong Y."/>
            <person name="Li W."/>
            <person name="Zhang P."/>
        </authorList>
    </citation>
    <scope>NUCLEOTIDE SEQUENCE [LARGE SCALE GENOMIC DNA]</scope>
    <source>
        <strain evidence="2">DYQJB</strain>
        <tissue evidence="2">Leaf</tissue>
    </source>
</reference>
<dbReference type="Proteomes" id="UP001603857">
    <property type="component" value="Unassembled WGS sequence"/>
</dbReference>
<protein>
    <recommendedName>
        <fullName evidence="1">DEAD/DEAH-box helicase domain-containing protein</fullName>
    </recommendedName>
</protein>